<dbReference type="PANTHER" id="PTHR43792">
    <property type="entry name" value="GNAT FAMILY, PUTATIVE (AFU_ORTHOLOGUE AFUA_3G00765)-RELATED-RELATED"/>
    <property type="match status" value="1"/>
</dbReference>
<comment type="similarity">
    <text evidence="3">Belongs to the acetyltransferase family. RimJ subfamily.</text>
</comment>
<dbReference type="AlphaFoldDB" id="A0A9E6UK33"/>
<dbReference type="PANTHER" id="PTHR43792:SF8">
    <property type="entry name" value="[RIBOSOMAL PROTEIN US5]-ALANINE N-ACETYLTRANSFERASE"/>
    <property type="match status" value="1"/>
</dbReference>
<dbReference type="Pfam" id="PF13302">
    <property type="entry name" value="Acetyltransf_3"/>
    <property type="match status" value="1"/>
</dbReference>
<keyword evidence="2" id="KW-0012">Acyltransferase</keyword>
<dbReference type="Proteomes" id="UP000825701">
    <property type="component" value="Chromosome"/>
</dbReference>
<evidence type="ECO:0000256" key="4">
    <source>
        <dbReference type="SAM" id="MobiDB-lite"/>
    </source>
</evidence>
<accession>A0A9E6UK33</accession>
<evidence type="ECO:0000313" key="7">
    <source>
        <dbReference type="Proteomes" id="UP000825701"/>
    </source>
</evidence>
<dbReference type="SUPFAM" id="SSF55729">
    <property type="entry name" value="Acyl-CoA N-acyltransferases (Nat)"/>
    <property type="match status" value="1"/>
</dbReference>
<keyword evidence="7" id="KW-1185">Reference proteome</keyword>
<evidence type="ECO:0000313" key="6">
    <source>
        <dbReference type="EMBL" id="QZN98771.1"/>
    </source>
</evidence>
<name>A0A9E6UK33_9HYPH</name>
<dbReference type="GO" id="GO:0005737">
    <property type="term" value="C:cytoplasm"/>
    <property type="evidence" value="ECO:0007669"/>
    <property type="project" value="TreeGrafter"/>
</dbReference>
<feature type="region of interest" description="Disordered" evidence="4">
    <location>
        <begin position="1"/>
        <end position="28"/>
    </location>
</feature>
<dbReference type="InterPro" id="IPR051531">
    <property type="entry name" value="N-acetyltransferase"/>
</dbReference>
<organism evidence="6 7">
    <name type="scientific">Chenggangzhangella methanolivorans</name>
    <dbReference type="NCBI Taxonomy" id="1437009"/>
    <lineage>
        <taxon>Bacteria</taxon>
        <taxon>Pseudomonadati</taxon>
        <taxon>Pseudomonadota</taxon>
        <taxon>Alphaproteobacteria</taxon>
        <taxon>Hyphomicrobiales</taxon>
        <taxon>Methylopilaceae</taxon>
        <taxon>Chenggangzhangella</taxon>
    </lineage>
</organism>
<reference evidence="6" key="1">
    <citation type="submission" date="2021-08" db="EMBL/GenBank/DDBJ databases">
        <authorList>
            <person name="Zhang H."/>
            <person name="Xu M."/>
            <person name="Yu Z."/>
            <person name="Yang L."/>
            <person name="Cai Y."/>
        </authorList>
    </citation>
    <scope>NUCLEOTIDE SEQUENCE</scope>
    <source>
        <strain evidence="6">CHL1</strain>
    </source>
</reference>
<dbReference type="EMBL" id="CP081869">
    <property type="protein sequence ID" value="QZN98771.1"/>
    <property type="molecule type" value="Genomic_DNA"/>
</dbReference>
<proteinExistence type="inferred from homology"/>
<gene>
    <name evidence="6" type="ORF">K6K41_17625</name>
</gene>
<dbReference type="Gene3D" id="3.40.630.30">
    <property type="match status" value="1"/>
</dbReference>
<sequence length="226" mass="25052">MRPSARSGASRLPNASPSGSAAAPPRPEAGPGWRFFRSLAAAETVPTLTGDGVKLRTPQMADYPAWSQLREESRAFLQPWEPTWPADDVSRLAFRKRLKRYVRELESDQAYPFFVFRADGALVGGVTVSQIRRGVSQTCSLGYWMGAGHAGRGHMSAAVKALAPFVFQTLKLRRVEAACLPHNQASIRLLEKSGFKREGYAREYLCIDGRWQDHLLYALLRSDGVS</sequence>
<evidence type="ECO:0000256" key="2">
    <source>
        <dbReference type="ARBA" id="ARBA00023315"/>
    </source>
</evidence>
<dbReference type="KEGG" id="cmet:K6K41_17625"/>
<dbReference type="GO" id="GO:0008999">
    <property type="term" value="F:protein-N-terminal-alanine acetyltransferase activity"/>
    <property type="evidence" value="ECO:0007669"/>
    <property type="project" value="TreeGrafter"/>
</dbReference>
<protein>
    <submittedName>
        <fullName evidence="6">GNAT family N-acetyltransferase</fullName>
    </submittedName>
</protein>
<dbReference type="InterPro" id="IPR016181">
    <property type="entry name" value="Acyl_CoA_acyltransferase"/>
</dbReference>
<feature type="domain" description="N-acetyltransferase" evidence="5">
    <location>
        <begin position="53"/>
        <end position="222"/>
    </location>
</feature>
<keyword evidence="1" id="KW-0808">Transferase</keyword>
<evidence type="ECO:0000256" key="3">
    <source>
        <dbReference type="ARBA" id="ARBA00038502"/>
    </source>
</evidence>
<dbReference type="PROSITE" id="PS51186">
    <property type="entry name" value="GNAT"/>
    <property type="match status" value="1"/>
</dbReference>
<dbReference type="InterPro" id="IPR000182">
    <property type="entry name" value="GNAT_dom"/>
</dbReference>
<evidence type="ECO:0000256" key="1">
    <source>
        <dbReference type="ARBA" id="ARBA00022679"/>
    </source>
</evidence>
<evidence type="ECO:0000259" key="5">
    <source>
        <dbReference type="PROSITE" id="PS51186"/>
    </source>
</evidence>